<evidence type="ECO:0008006" key="9">
    <source>
        <dbReference type="Google" id="ProtNLM"/>
    </source>
</evidence>
<dbReference type="NCBIfam" id="TIGR02937">
    <property type="entry name" value="sigma70-ECF"/>
    <property type="match status" value="1"/>
</dbReference>
<proteinExistence type="inferred from homology"/>
<dbReference type="InterPro" id="IPR013325">
    <property type="entry name" value="RNA_pol_sigma_r2"/>
</dbReference>
<evidence type="ECO:0000256" key="2">
    <source>
        <dbReference type="ARBA" id="ARBA00023015"/>
    </source>
</evidence>
<dbReference type="Proteomes" id="UP000259610">
    <property type="component" value="Unassembled WGS sequence"/>
</dbReference>
<dbReference type="InterPro" id="IPR013249">
    <property type="entry name" value="RNA_pol_sigma70_r4_t2"/>
</dbReference>
<evidence type="ECO:0000313" key="7">
    <source>
        <dbReference type="EMBL" id="HAE26615.1"/>
    </source>
</evidence>
<reference evidence="7 8" key="1">
    <citation type="journal article" date="2018" name="Nat. Biotechnol.">
        <title>A standardized bacterial taxonomy based on genome phylogeny substantially revises the tree of life.</title>
        <authorList>
            <person name="Parks D.H."/>
            <person name="Chuvochina M."/>
            <person name="Waite D.W."/>
            <person name="Rinke C."/>
            <person name="Skarshewski A."/>
            <person name="Chaumeil P.A."/>
            <person name="Hugenholtz P."/>
        </authorList>
    </citation>
    <scope>NUCLEOTIDE SEQUENCE [LARGE SCALE GENOMIC DNA]</scope>
    <source>
        <strain evidence="7">UBA8733</strain>
    </source>
</reference>
<dbReference type="PANTHER" id="PTHR43133">
    <property type="entry name" value="RNA POLYMERASE ECF-TYPE SIGMA FACTO"/>
    <property type="match status" value="1"/>
</dbReference>
<protein>
    <recommendedName>
        <fullName evidence="9">RNA polymerase subunit sigma-70</fullName>
    </recommendedName>
</protein>
<keyword evidence="3" id="KW-0731">Sigma factor</keyword>
<evidence type="ECO:0000256" key="4">
    <source>
        <dbReference type="ARBA" id="ARBA00023163"/>
    </source>
</evidence>
<dbReference type="GO" id="GO:0003677">
    <property type="term" value="F:DNA binding"/>
    <property type="evidence" value="ECO:0007669"/>
    <property type="project" value="InterPro"/>
</dbReference>
<evidence type="ECO:0000259" key="5">
    <source>
        <dbReference type="Pfam" id="PF04542"/>
    </source>
</evidence>
<feature type="domain" description="RNA polymerase sigma-70 region 2" evidence="5">
    <location>
        <begin position="37"/>
        <end position="100"/>
    </location>
</feature>
<feature type="domain" description="RNA polymerase sigma factor 70 region 4 type 2" evidence="6">
    <location>
        <begin position="140"/>
        <end position="187"/>
    </location>
</feature>
<comment type="similarity">
    <text evidence="1">Belongs to the sigma-70 factor family. ECF subfamily.</text>
</comment>
<dbReference type="InterPro" id="IPR013324">
    <property type="entry name" value="RNA_pol_sigma_r3/r4-like"/>
</dbReference>
<dbReference type="Pfam" id="PF04542">
    <property type="entry name" value="Sigma70_r2"/>
    <property type="match status" value="1"/>
</dbReference>
<dbReference type="Pfam" id="PF08281">
    <property type="entry name" value="Sigma70_r4_2"/>
    <property type="match status" value="1"/>
</dbReference>
<dbReference type="InterPro" id="IPR039425">
    <property type="entry name" value="RNA_pol_sigma-70-like"/>
</dbReference>
<comment type="caution">
    <text evidence="7">The sequence shown here is derived from an EMBL/GenBank/DDBJ whole genome shotgun (WGS) entry which is preliminary data.</text>
</comment>
<dbReference type="EMBL" id="DMAN01000120">
    <property type="protein sequence ID" value="HAE26615.1"/>
    <property type="molecule type" value="Genomic_DNA"/>
</dbReference>
<name>A0A3B9GVX9_9PROT</name>
<dbReference type="Gene3D" id="1.10.1740.10">
    <property type="match status" value="1"/>
</dbReference>
<dbReference type="SUPFAM" id="SSF88659">
    <property type="entry name" value="Sigma3 and sigma4 domains of RNA polymerase sigma factors"/>
    <property type="match status" value="1"/>
</dbReference>
<dbReference type="SUPFAM" id="SSF88946">
    <property type="entry name" value="Sigma2 domain of RNA polymerase sigma factors"/>
    <property type="match status" value="1"/>
</dbReference>
<sequence length="205" mass="22638">MDDQFLANGTRTGSPVLFQLRAARSSARSPSALTLIFRTQYDQLLRYCRGRVGNSADAEDIVQDAFLSVRCAYQDKPAEELRALLFTTVRNLAVNYVKSGRVRQQRRSDDVGELGDRIACQRTVTPEQKLMDAQQLAIAEKTIEGMRPRKQDALRMHRIEGLTYDAIARRLSVSPTTVKTDIAEAIAEIAERLAAAGGGAPGQGR</sequence>
<evidence type="ECO:0000256" key="3">
    <source>
        <dbReference type="ARBA" id="ARBA00023082"/>
    </source>
</evidence>
<dbReference type="RefSeq" id="WP_272987661.1">
    <property type="nucleotide sequence ID" value="NZ_CALCOC010000254.1"/>
</dbReference>
<keyword evidence="4" id="KW-0804">Transcription</keyword>
<dbReference type="AlphaFoldDB" id="A0A3B9GVX9"/>
<evidence type="ECO:0000256" key="1">
    <source>
        <dbReference type="ARBA" id="ARBA00010641"/>
    </source>
</evidence>
<dbReference type="GO" id="GO:0006352">
    <property type="term" value="P:DNA-templated transcription initiation"/>
    <property type="evidence" value="ECO:0007669"/>
    <property type="project" value="InterPro"/>
</dbReference>
<dbReference type="Gene3D" id="1.10.10.10">
    <property type="entry name" value="Winged helix-like DNA-binding domain superfamily/Winged helix DNA-binding domain"/>
    <property type="match status" value="1"/>
</dbReference>
<organism evidence="7 8">
    <name type="scientific">Hyphomonas adhaerens</name>
    <dbReference type="NCBI Taxonomy" id="81029"/>
    <lineage>
        <taxon>Bacteria</taxon>
        <taxon>Pseudomonadati</taxon>
        <taxon>Pseudomonadota</taxon>
        <taxon>Alphaproteobacteria</taxon>
        <taxon>Hyphomonadales</taxon>
        <taxon>Hyphomonadaceae</taxon>
        <taxon>Hyphomonas</taxon>
    </lineage>
</organism>
<dbReference type="InterPro" id="IPR036388">
    <property type="entry name" value="WH-like_DNA-bd_sf"/>
</dbReference>
<dbReference type="GO" id="GO:0016987">
    <property type="term" value="F:sigma factor activity"/>
    <property type="evidence" value="ECO:0007669"/>
    <property type="project" value="UniProtKB-KW"/>
</dbReference>
<evidence type="ECO:0000313" key="8">
    <source>
        <dbReference type="Proteomes" id="UP000259610"/>
    </source>
</evidence>
<dbReference type="InterPro" id="IPR007627">
    <property type="entry name" value="RNA_pol_sigma70_r2"/>
</dbReference>
<dbReference type="PANTHER" id="PTHR43133:SF63">
    <property type="entry name" value="RNA POLYMERASE SIGMA FACTOR FECI-RELATED"/>
    <property type="match status" value="1"/>
</dbReference>
<gene>
    <name evidence="7" type="ORF">DCG58_05600</name>
</gene>
<dbReference type="InterPro" id="IPR014284">
    <property type="entry name" value="RNA_pol_sigma-70_dom"/>
</dbReference>
<keyword evidence="2" id="KW-0805">Transcription regulation</keyword>
<evidence type="ECO:0000259" key="6">
    <source>
        <dbReference type="Pfam" id="PF08281"/>
    </source>
</evidence>
<accession>A0A3B9GVX9</accession>